<gene>
    <name evidence="1" type="ORF">EXIGLDRAFT_723218</name>
</gene>
<organism evidence="1 2">
    <name type="scientific">Exidia glandulosa HHB12029</name>
    <dbReference type="NCBI Taxonomy" id="1314781"/>
    <lineage>
        <taxon>Eukaryota</taxon>
        <taxon>Fungi</taxon>
        <taxon>Dikarya</taxon>
        <taxon>Basidiomycota</taxon>
        <taxon>Agaricomycotina</taxon>
        <taxon>Agaricomycetes</taxon>
        <taxon>Auriculariales</taxon>
        <taxon>Exidiaceae</taxon>
        <taxon>Exidia</taxon>
    </lineage>
</organism>
<dbReference type="InParanoid" id="A0A165EXZ4"/>
<reference evidence="1 2" key="1">
    <citation type="journal article" date="2016" name="Mol. Biol. Evol.">
        <title>Comparative Genomics of Early-Diverging Mushroom-Forming Fungi Provides Insights into the Origins of Lignocellulose Decay Capabilities.</title>
        <authorList>
            <person name="Nagy L.G."/>
            <person name="Riley R."/>
            <person name="Tritt A."/>
            <person name="Adam C."/>
            <person name="Daum C."/>
            <person name="Floudas D."/>
            <person name="Sun H."/>
            <person name="Yadav J.S."/>
            <person name="Pangilinan J."/>
            <person name="Larsson K.H."/>
            <person name="Matsuura K."/>
            <person name="Barry K."/>
            <person name="Labutti K."/>
            <person name="Kuo R."/>
            <person name="Ohm R.A."/>
            <person name="Bhattacharya S.S."/>
            <person name="Shirouzu T."/>
            <person name="Yoshinaga Y."/>
            <person name="Martin F.M."/>
            <person name="Grigoriev I.V."/>
            <person name="Hibbett D.S."/>
        </authorList>
    </citation>
    <scope>NUCLEOTIDE SEQUENCE [LARGE SCALE GENOMIC DNA]</scope>
    <source>
        <strain evidence="1 2">HHB12029</strain>
    </source>
</reference>
<dbReference type="AlphaFoldDB" id="A0A165EXZ4"/>
<dbReference type="Proteomes" id="UP000077266">
    <property type="component" value="Unassembled WGS sequence"/>
</dbReference>
<feature type="non-terminal residue" evidence="1">
    <location>
        <position position="79"/>
    </location>
</feature>
<evidence type="ECO:0000313" key="1">
    <source>
        <dbReference type="EMBL" id="KZV87945.1"/>
    </source>
</evidence>
<keyword evidence="2" id="KW-1185">Reference proteome</keyword>
<name>A0A165EXZ4_EXIGL</name>
<protein>
    <submittedName>
        <fullName evidence="1">Uncharacterized protein</fullName>
    </submittedName>
</protein>
<dbReference type="EMBL" id="KV426111">
    <property type="protein sequence ID" value="KZV87945.1"/>
    <property type="molecule type" value="Genomic_DNA"/>
</dbReference>
<proteinExistence type="predicted"/>
<evidence type="ECO:0000313" key="2">
    <source>
        <dbReference type="Proteomes" id="UP000077266"/>
    </source>
</evidence>
<accession>A0A165EXZ4</accession>
<sequence>MVALRRVYKAGCVRAQSSPALSLPLRLTLHASYDSSLTPLNSTINGLHQLDLQVPVLDRYRRGGRGRVQLDCGLRRRVK</sequence>